<dbReference type="RefSeq" id="WP_145362174.1">
    <property type="nucleotide sequence ID" value="NZ_CP036268.1"/>
</dbReference>
<dbReference type="Proteomes" id="UP000317318">
    <property type="component" value="Chromosome"/>
</dbReference>
<keyword evidence="7" id="KW-1185">Reference proteome</keyword>
<name>A0A517QW77_9PLAN</name>
<keyword evidence="2" id="KW-0677">Repeat</keyword>
<dbReference type="OrthoDB" id="291802at2"/>
<dbReference type="EMBL" id="CP036268">
    <property type="protein sequence ID" value="QDT35916.1"/>
    <property type="molecule type" value="Genomic_DNA"/>
</dbReference>
<dbReference type="PROSITE" id="PS51854">
    <property type="entry name" value="CSPG"/>
    <property type="match status" value="1"/>
</dbReference>
<dbReference type="InterPro" id="IPR051561">
    <property type="entry name" value="FRAS1_ECM"/>
</dbReference>
<dbReference type="InterPro" id="IPR039005">
    <property type="entry name" value="CSPG_rpt"/>
</dbReference>
<feature type="region of interest" description="Disordered" evidence="4">
    <location>
        <begin position="60"/>
        <end position="81"/>
    </location>
</feature>
<dbReference type="Pfam" id="PF17803">
    <property type="entry name" value="Cadherin_4"/>
    <property type="match status" value="1"/>
</dbReference>
<evidence type="ECO:0000313" key="7">
    <source>
        <dbReference type="Proteomes" id="UP000317318"/>
    </source>
</evidence>
<evidence type="ECO:0000256" key="2">
    <source>
        <dbReference type="ARBA" id="ARBA00022737"/>
    </source>
</evidence>
<dbReference type="InterPro" id="IPR006626">
    <property type="entry name" value="PbH1"/>
</dbReference>
<feature type="region of interest" description="Disordered" evidence="4">
    <location>
        <begin position="4543"/>
        <end position="4562"/>
    </location>
</feature>
<dbReference type="KEGG" id="svp:Pan189_02690"/>
<accession>A0A517QW77</accession>
<dbReference type="InterPro" id="IPR013320">
    <property type="entry name" value="ConA-like_dom_sf"/>
</dbReference>
<feature type="region of interest" description="Disordered" evidence="4">
    <location>
        <begin position="4904"/>
        <end position="4953"/>
    </location>
</feature>
<dbReference type="InterPro" id="IPR011050">
    <property type="entry name" value="Pectin_lyase_fold/virulence"/>
</dbReference>
<dbReference type="PANTHER" id="PTHR45739:SF1">
    <property type="entry name" value="EXTRACELLULAR MATRIX ORGANIZING PROTEIN FRAS1"/>
    <property type="match status" value="1"/>
</dbReference>
<organism evidence="6 7">
    <name type="scientific">Stratiformator vulcanicus</name>
    <dbReference type="NCBI Taxonomy" id="2527980"/>
    <lineage>
        <taxon>Bacteria</taxon>
        <taxon>Pseudomonadati</taxon>
        <taxon>Planctomycetota</taxon>
        <taxon>Planctomycetia</taxon>
        <taxon>Planctomycetales</taxon>
        <taxon>Planctomycetaceae</taxon>
        <taxon>Stratiformator</taxon>
    </lineage>
</organism>
<protein>
    <recommendedName>
        <fullName evidence="5">RapA2 cadherin-like domain-containing protein</fullName>
    </recommendedName>
</protein>
<dbReference type="InterPro" id="IPR040853">
    <property type="entry name" value="RapA2_cadherin-like"/>
</dbReference>
<gene>
    <name evidence="6" type="ORF">Pan189_02690</name>
</gene>
<reference evidence="6 7" key="1">
    <citation type="submission" date="2019-02" db="EMBL/GenBank/DDBJ databases">
        <title>Deep-cultivation of Planctomycetes and their phenomic and genomic characterization uncovers novel biology.</title>
        <authorList>
            <person name="Wiegand S."/>
            <person name="Jogler M."/>
            <person name="Boedeker C."/>
            <person name="Pinto D."/>
            <person name="Vollmers J."/>
            <person name="Rivas-Marin E."/>
            <person name="Kohn T."/>
            <person name="Peeters S.H."/>
            <person name="Heuer A."/>
            <person name="Rast P."/>
            <person name="Oberbeckmann S."/>
            <person name="Bunk B."/>
            <person name="Jeske O."/>
            <person name="Meyerdierks A."/>
            <person name="Storesund J.E."/>
            <person name="Kallscheuer N."/>
            <person name="Luecker S."/>
            <person name="Lage O.M."/>
            <person name="Pohl T."/>
            <person name="Merkel B.J."/>
            <person name="Hornburger P."/>
            <person name="Mueller R.-W."/>
            <person name="Bruemmer F."/>
            <person name="Labrenz M."/>
            <person name="Spormann A.M."/>
            <person name="Op den Camp H."/>
            <person name="Overmann J."/>
            <person name="Amann R."/>
            <person name="Jetten M.S.M."/>
            <person name="Mascher T."/>
            <person name="Medema M.H."/>
            <person name="Devos D.P."/>
            <person name="Kaster A.-K."/>
            <person name="Ovreas L."/>
            <person name="Rohde M."/>
            <person name="Galperin M.Y."/>
            <person name="Jogler C."/>
        </authorList>
    </citation>
    <scope>NUCLEOTIDE SEQUENCE [LARGE SCALE GENOMIC DNA]</scope>
    <source>
        <strain evidence="6 7">Pan189</strain>
    </source>
</reference>
<feature type="compositionally biased region" description="Polar residues" evidence="4">
    <location>
        <begin position="879"/>
        <end position="899"/>
    </location>
</feature>
<dbReference type="GO" id="GO:0009653">
    <property type="term" value="P:anatomical structure morphogenesis"/>
    <property type="evidence" value="ECO:0007669"/>
    <property type="project" value="TreeGrafter"/>
</dbReference>
<feature type="compositionally biased region" description="Polar residues" evidence="4">
    <location>
        <begin position="4913"/>
        <end position="4923"/>
    </location>
</feature>
<evidence type="ECO:0000256" key="4">
    <source>
        <dbReference type="SAM" id="MobiDB-lite"/>
    </source>
</evidence>
<dbReference type="SMART" id="SM00710">
    <property type="entry name" value="PbH1"/>
    <property type="match status" value="9"/>
</dbReference>
<dbReference type="SUPFAM" id="SSF51126">
    <property type="entry name" value="Pectin lyase-like"/>
    <property type="match status" value="1"/>
</dbReference>
<proteinExistence type="predicted"/>
<evidence type="ECO:0000313" key="6">
    <source>
        <dbReference type="EMBL" id="QDT35916.1"/>
    </source>
</evidence>
<dbReference type="SUPFAM" id="SSF49899">
    <property type="entry name" value="Concanavalin A-like lectins/glucanases"/>
    <property type="match status" value="1"/>
</dbReference>
<evidence type="ECO:0000259" key="5">
    <source>
        <dbReference type="Pfam" id="PF17803"/>
    </source>
</evidence>
<keyword evidence="1" id="KW-0732">Signal</keyword>
<keyword evidence="3" id="KW-0325">Glycoprotein</keyword>
<dbReference type="Pfam" id="PF16184">
    <property type="entry name" value="Cadherin_3"/>
    <property type="match status" value="1"/>
</dbReference>
<dbReference type="Gene3D" id="2.60.120.200">
    <property type="match status" value="1"/>
</dbReference>
<dbReference type="PANTHER" id="PTHR45739">
    <property type="entry name" value="MATRIX PROTEIN, PUTATIVE-RELATED"/>
    <property type="match status" value="1"/>
</dbReference>
<dbReference type="SUPFAM" id="SSF89372">
    <property type="entry name" value="Fucose-specific lectin"/>
    <property type="match status" value="1"/>
</dbReference>
<evidence type="ECO:0000256" key="1">
    <source>
        <dbReference type="ARBA" id="ARBA00022729"/>
    </source>
</evidence>
<sequence>MGCYATRDPEAVAQLPGVFEVVTDKRELPDVFERLGIGDLLATYAEGSNNEVRYRTWTSGGGWSSESLGPNPGSMSSMTLSSDPGGDQLMLAVLEDNGDVHFVEWDGGAWGDREELESNATSTQLQPYLFVYDQGVELDTAGSSFWFSTDGDENNPGTDGVNSISKGGVLRFGDPDLNLEPNGGTTDGTFSHVFDLDDFADDGDANINGLHYVSRDITIGSGGNTFDLQTGDILFSTKDDEDVTGNNTLAFTKDEIILFRPDTVGDFGSGTFTLLVDDLSLITGENETRGLSLVETDTVVGDATLTAGSFLVSTNGGAAEKDVRLLTLTGVGAGSTSGSIDTLIEGDDIDQGEKIYGIELIESGITLGGTTLSGGQILLTIEKSDSSVGDNAILVGDHDVFALTVSNTTLVSGVGNTAADATLIVDGDDVGLDSGSEKLDALALVSTNQPPVIDLPGGSLAFSEGDGPSIIDATATLSDPDSVDFDTGTLTVDFAANGTSNDRLSINNEGTGFGQIGVSGSDVTYSGTVIGTFAGGTDGSTPLVITLDSDADQAAAQALVRNITFDNVSNTPDTTARTVRFLMADGDGAVSQAVTTTINVTPVNDAPVNTVPGTQTVSEEFTTIISGISVSDVDAGGGTLTTRLQVSSGVLNVTFSGSATISAGAVGTDDLTISGSLADLNNTLSTLTYTGNTEVTGTAADTLTVTTNDGGNTGSGGAQIDVDTVQIDITAVNDPPVLTMPGTQTVNEETSTAINGISVSDADAGSSDITARLQVSSGVLNVTLSGGTTIDSGADGTDDVTLRGSVTDINATLASLTYTGGTDVTGTAADTLTVTVNDQGNTGSGGAQLDIETVQIDITAKSSDITTGLVGHYEFDEGSGSNASDSTGNQDGTLSTNDAPQWEGSEAVGTEAIEFDGDSTNQNSYVEIADNAAQDFGSGEFSVAFWYQADANPTEIGHVIGDFYTSGDSGFAVWAYTSGSFQVIVSDGSAFAGPLDGEFDGEWHHVAIVQTASEIVAYHDGVEQNRWNHSPVAVDSSNDLRIGAVSETERDFDGAVDDVRLYNRVLWAEDVQELYLMNPSETTVTNTNDSGAGSLRQAIINANANPGADVIDFHIPGSGSHVIYLDSALPLITDEVTIDATTEADFLPGGVIVTIDGTSAGGSADGLNFNTGSDGSALYGLGIQNFDNPAVRVADTSDITIGGVDAGNQIINNEDWGILIAWGASDVDVIGNAIGTDFSGTAVLGNGEGITVGNANDITVGGLNVGEGNFIAHNADAGIDILSSAGNDITILGNAIWGNANLGIDIGSDGVSSNDSGDGDGGPNGTQNFPVLSAAVTNDGSTIEISGSLNSNASTDYRIEFFASAAGDGTGHGEGRTYLGYTDVSTDGSGDATFNVGLSADVSPGEVITATATVDNGSGDYGDTSEFASNVTATIAGVITVTTTSDVSDGDTSSIAALLGNRGADGLISLREAILAANSTTNGATPDEIRFDIAGSGPHTIAIDNASVLPVITDEVIIDGWSEPDFAGTPVIELDGSATTGGIIGLRVDGADSVIRGLVIHSFAYTGVRVDASGTTWHGNFIGTDVTGTLDRGNGYEGMEVTAAADNTQIGGTGANEGNIISGNSYTGLSIAADNVVVEGNRIGVNLAGDAVISNDYKGIDVYGNSVTIGGAVAAAANVIGGSNQNAISLGGGSGHVVQGNFIGTDPTGTINLGNNGHGIGVSNNTTATLIGGTGAGEGNTIAFNDDDGIYVTSNLTSGVSILGNAIYGNNELAIDLFANGVNPNDLGDGDTGPNGLQNYPVLATAMTDGGSTVDLTGSLNSTASTDFRIEFFASAAGDGSGHGEAERYLGFVNVTTDASGNASFNTSLAASVAVGEVLTASATVDLGSGNYGDTSELAANVTATSSSNVAPTITDLAGDTLNFAEDDGPSPVDQGGDAQITDADSSDFGGGQLSVSIVAGAVPGEDELGILDLGMGAGQVGVSGSNVYYGGTLVGTLAGGTGGTPLTVAFNSMASPAAATAILQNVTYNNNDSATPTSGARTLRFVVEDGDGGTSADYDATVNVAAHNDAPVLTVPGTQSVAEETAAGITGISVSDVDASGGQITTRLQVGSGVLNVTTWGGATISAGSNGTNDLTILGTIADVNQTLASLSYTGGTDVTGTDADTLTVTVDDQGNFGAGGARQDVETVQIDIVNVNDAPSGSDSTVTTDEETDYVFSASDFGFSDTDGDALAGVVISTLPANGTLYLDADADGQVDAGEAVVATDEVSVADLTAGQLKFKPAANGNGVGYDAFTFRVRDDGGTAGGGVDIAPSAATMTIDVNPIDDPPNLAFGEGNKTYAENAAPTILDGSLTVADPDGLDFDGGRLVVSVSSGGSGDDRIGMVAGGSVTINSGLREIYHGGTLVGTWTGSGAPFEVTFNANADVGIVQDVARQVGFWNNSDDPSTAVRNVQFRVFDAEGNSSNVVSKTVSVAASNDAPEVDLDANDSNSPGLDYAADFTHGAGPVAITDVDALIDDVDGVIQTLTVEISNLQDGVDEVLGWTLPGTISSSYQASLGRVVFTNGGSATNADFEDLLRSLSYDNAASLPDVTARTITIVANDGVADSLTATATVTFAGDATPPSVVANGGQTVTEGQTVGIGSADLEYADTQGPAATRYSVTSTPADGRLEFTDNPGVAVTSFTQADINSARLQYVHDGSEFTSDSFAFQVDDGLGNVTAIQAFNLVVSPVNDAPVLTMSGTQTVNEEMPTSLSGISVSDADAGGSDITARLQVSSGVLNVTLAGGTTIDSGADGTDDVTLRGSVTDINATLASLTYTGGTDVTGTAADTLTVTVNDQGNTGSGGAQSDVDTVQIDITAVNDAPVNTVPGTQSVVEETTTAISGISVNDVDAGGGSASTRLQVVDGVLSVTLSGSATISAGGNGSNDLTITGNLTDLNSTLATLTYTGNTDVTGTAADTLTVTTNDGGNTGSGGAQSDIDTVQIDITAVNDAPVNAVPGTQIVDEETTTAISGISVSDVDAGTGTVSTRLQVGSGVLNVSLSGGATISSGSNGSGDLTISGNLTDLNAVLASLTYTGNADVTGTAADTLTVTTNDGGNTGSGGALSDVDAVQINISAVNDTPVNTVPGTQTVVEEATTPISGISIADVDAGSGTLMTRLQVGNGILNVTLSGSATITAGADGTGDLTISGSLTDLNNTLSSLTYTGNADIVGTAADTLTVTTNDGGNTGSGGAQSDVDAVQINITAVNDAPVNTVPGTQAVAEETATSISGISVADVDAASGTLTTQLQVSNGTLNVSLSGSATISAGSNGSNDLTISGSLADLNATLASLIYTGNVDVVGTAADTLTVTTNDGGNSGSGGALSDVDTVQIDVTTVNDAPVNTVPGTQSVAEETTTAISGISVSDVDAGGGALSTRLQVGSGILNITLSGGATISSGSNGSNDLTISGNLTDLNNTLASLTYTGNTDVTGTAADTLTVTTNDGGNTGSGGAQSDVDSVQININAINDAPVNTVPGTQAVAEETTTTISGISVSDVDAGGGTLNTRLQVSNGILNVTLSGSATITAGADGTGDLTIAGNLADLNATLGSLTYTGDINVVGAAADSLTVTTTDGGNTGTGGVLSDADTVQIDITAVNDAPDNTVPGTQTIAEETSTAISGISVTDVDAGSGSLTTRLQVSSGVLNITLSGSATISAGANGSGDLTISGSLADLNATLASLTYTGNTDVTGTAADTLTVTTNDGGNTGSGVAQSDVDAVQIDITAVNDAPVNTVPGTQTVTEETSTAISGISVNDIDAGSGTLTTRLQVSNGVLNVTLSGSATISAGSDGSGDLTISGGLVDLNNTLATLTYTGNTDVVGTAADTLTVTTNDGGNTGSGGALSDVDTVQVDITAINDAPVNTVPGTQTVAEETATAISGISVSDVDAGSGALTTRLQVSSGVLNVTLSGSATISAGADGTGDLTISGSLADLNNTLAALTYTGSTDVYGTAADTLTMTTNDGGNTGSGGAQSDVDTVQIDITAVNDTPVVSGPGGALNATEQVGRSIHGTGFGVSDVDAASGTATATFTVGEGIFSITAGDSGVSVGGDNGTGTVTFTGSVAQLDALLTGASTGTITYTNTSDTPSASTTLVLTVNDGGNTGADPGLTADAASEEDSASVTLNITAVNDNPMNAGSLPASIAVTEDISSDVDLSLIDLSDVDAAGGSLTLTLGTSTGGLLSATSAGGVLVGGSGSDSLTLTGTQANLNSFLNVASNVRYLHGTPGTNGVNADTIEVEVSDNGNTGGGGGGTLLFGTVNVNIGAVNDAPVNTIPGTQVVGEETPTAISGVSVADVDAGSGALSTRLQVSSGVLNISLSGSATISSGSNGSSDLTVSGNLTDINNTLSSLTYTGNADITGAAADMLTVSTNDGGNTGSGGVMSDVDSVQINITPVNDTPVVTGPGSALNAIEQVGLSLEGKGFGVSDVDAASGEAIATFAVGEGVISIETGNSGVAVIGGNGTGSVLFSGTVSQLNALLTGGTTGTIIYTNPSDTPGISTTVTLTVNDRGNTGSDPGLTGGASSEQDSASAEINITAVNDEPTITGPLSVSVGESEAFMFSKAQGNQIVIFDPDVGAGTLSVTLRAVDGTLTLASTSGLTLFIGDGAQDSMIRMTGSLAAINNALNGLTYYPSNLLGGSDLLTISVSDGAGEGPAINSAQLSIEVQIPNTTDPLLFEERTPVELEDENIAEDEEELDFEAVPQTSDANQDSLSALEDRVRARNEVEKRFEDQRRDEPNNTRVRGPVFTEVEVNLTLEDGVAPEKFDRSQDEVLNEIGQAIQQRQTAELDLESDLRELGQQLDHVHENLLTEITFQSLIVGSVTTASISLTVGYAIWATRAGVLFASMLSSLPAWQSFDPLPVLGGAADPGRREGSESLLNMVNSGTSAPREIKADLTPPNADRAGNSPTGPVTGGNG</sequence>
<feature type="region of interest" description="Disordered" evidence="4">
    <location>
        <begin position="876"/>
        <end position="902"/>
    </location>
</feature>
<feature type="domain" description="RapA2 cadherin-like" evidence="5">
    <location>
        <begin position="2189"/>
        <end position="2255"/>
    </location>
</feature>
<evidence type="ECO:0000256" key="3">
    <source>
        <dbReference type="ARBA" id="ARBA00023180"/>
    </source>
</evidence>